<dbReference type="NCBIfam" id="NF005305">
    <property type="entry name" value="PRK06836.1"/>
    <property type="match status" value="1"/>
</dbReference>
<reference evidence="4" key="1">
    <citation type="submission" date="2018-09" db="EMBL/GenBank/DDBJ databases">
        <title>Draft Genome Sequence of Mediterraneibacter sp. KCTC 15684.</title>
        <authorList>
            <person name="Kim J.S."/>
            <person name="Han K.I."/>
            <person name="Suh M.K."/>
            <person name="Lee K.C."/>
            <person name="Eom M.K."/>
            <person name="Lee J.H."/>
            <person name="Park S.H."/>
            <person name="Kang S.W."/>
            <person name="Park J.E."/>
            <person name="Oh B.S."/>
            <person name="Yu S.Y."/>
            <person name="Choi S.H."/>
            <person name="Lee D.H."/>
            <person name="Yoon H."/>
            <person name="Kim B."/>
            <person name="Yang S.J."/>
            <person name="Lee J.S."/>
        </authorList>
    </citation>
    <scope>NUCLEOTIDE SEQUENCE [LARGE SCALE GENOMIC DNA]</scope>
    <source>
        <strain evidence="4">KCTC 15684</strain>
    </source>
</reference>
<accession>A0A391NXA2</accession>
<dbReference type="PANTHER" id="PTHR42691">
    <property type="entry name" value="ASPARTATE AMINOTRANSFERASE YHDR-RELATED"/>
    <property type="match status" value="1"/>
</dbReference>
<keyword evidence="1 3" id="KW-0808">Transferase</keyword>
<dbReference type="SUPFAM" id="SSF53383">
    <property type="entry name" value="PLP-dependent transferases"/>
    <property type="match status" value="1"/>
</dbReference>
<gene>
    <name evidence="3" type="ORF">KGMB01110_03600</name>
</gene>
<dbReference type="InterPro" id="IPR004838">
    <property type="entry name" value="NHTrfase_class1_PyrdxlP-BS"/>
</dbReference>
<keyword evidence="4" id="KW-1185">Reference proteome</keyword>
<dbReference type="PANTHER" id="PTHR42691:SF1">
    <property type="entry name" value="ASPARTATE AMINOTRANSFERASE YHDR-RELATED"/>
    <property type="match status" value="1"/>
</dbReference>
<dbReference type="InterPro" id="IPR015424">
    <property type="entry name" value="PyrdxlP-dep_Trfase"/>
</dbReference>
<dbReference type="Proteomes" id="UP000265643">
    <property type="component" value="Unassembled WGS sequence"/>
</dbReference>
<dbReference type="EMBL" id="BHGK01000001">
    <property type="protein sequence ID" value="GCA65924.1"/>
    <property type="molecule type" value="Genomic_DNA"/>
</dbReference>
<dbReference type="InterPro" id="IPR015421">
    <property type="entry name" value="PyrdxlP-dep_Trfase_major"/>
</dbReference>
<protein>
    <recommendedName>
        <fullName evidence="1">Aminotransferase</fullName>
        <ecNumber evidence="1">2.6.1.-</ecNumber>
    </recommendedName>
</protein>
<dbReference type="Gene3D" id="3.40.640.10">
    <property type="entry name" value="Type I PLP-dependent aspartate aminotransferase-like (Major domain)"/>
    <property type="match status" value="1"/>
</dbReference>
<dbReference type="AlphaFoldDB" id="A0A391NXA2"/>
<sequence>MISKKMEHMVANSSAIRAMFEEGTRMAKEFGKENVYDFSLGNPNVPAPKAVKAAIAELLEVEDPLVLHGYTNSNAGYGEVRDCVAKSLNERFGTAFSAKNILMTVGAAGGLNVILKALLNPGDEVITFAPYFGEYRSYVDNYDGILVEISPNTVDFQPKLDEFEEKITEKTKAVIVNTPNNPTGVVYSEATIQKLAEILVKKQKEYQTEIYLISDEPYRELAYDGVEVPYLTKYYANTIVGYSYSKSLSLPGERIGYLVIPDEVKDSETLISAANVANRILGFVNAPTLQQKVVEKCIGEKTDISFYDRNRETLYNGLRELGYECIKPQGAFYLFVKSPVANEKEFVAKAKEYHILIVPGSSFACPGYVRLAYCTSYETIVNSLPKFAEMAKEYGL</sequence>
<comment type="similarity">
    <text evidence="1">Belongs to the class-I pyridoxal-phosphate-dependent aminotransferase family.</text>
</comment>
<evidence type="ECO:0000313" key="4">
    <source>
        <dbReference type="Proteomes" id="UP000265643"/>
    </source>
</evidence>
<dbReference type="InterPro" id="IPR004839">
    <property type="entry name" value="Aminotransferase_I/II_large"/>
</dbReference>
<dbReference type="PROSITE" id="PS00105">
    <property type="entry name" value="AA_TRANSFER_CLASS_1"/>
    <property type="match status" value="1"/>
</dbReference>
<dbReference type="CDD" id="cd00609">
    <property type="entry name" value="AAT_like"/>
    <property type="match status" value="1"/>
</dbReference>
<dbReference type="GO" id="GO:0030170">
    <property type="term" value="F:pyridoxal phosphate binding"/>
    <property type="evidence" value="ECO:0007669"/>
    <property type="project" value="InterPro"/>
</dbReference>
<name>A0A391NXA2_9FIRM</name>
<comment type="cofactor">
    <cofactor evidence="1">
        <name>pyridoxal 5'-phosphate</name>
        <dbReference type="ChEBI" id="CHEBI:597326"/>
    </cofactor>
</comment>
<evidence type="ECO:0000313" key="3">
    <source>
        <dbReference type="EMBL" id="GCA65924.1"/>
    </source>
</evidence>
<keyword evidence="1 3" id="KW-0032">Aminotransferase</keyword>
<comment type="caution">
    <text evidence="3">The sequence shown here is derived from an EMBL/GenBank/DDBJ whole genome shotgun (WGS) entry which is preliminary data.</text>
</comment>
<evidence type="ECO:0000256" key="1">
    <source>
        <dbReference type="RuleBase" id="RU000481"/>
    </source>
</evidence>
<dbReference type="GO" id="GO:0008483">
    <property type="term" value="F:transaminase activity"/>
    <property type="evidence" value="ECO:0007669"/>
    <property type="project" value="UniProtKB-KW"/>
</dbReference>
<organism evidence="3 4">
    <name type="scientific">Mediterraneibacter butyricigenes</name>
    <dbReference type="NCBI Taxonomy" id="2316025"/>
    <lineage>
        <taxon>Bacteria</taxon>
        <taxon>Bacillati</taxon>
        <taxon>Bacillota</taxon>
        <taxon>Clostridia</taxon>
        <taxon>Lachnospirales</taxon>
        <taxon>Lachnospiraceae</taxon>
        <taxon>Mediterraneibacter</taxon>
    </lineage>
</organism>
<dbReference type="InterPro" id="IPR015422">
    <property type="entry name" value="PyrdxlP-dep_Trfase_small"/>
</dbReference>
<dbReference type="RefSeq" id="WP_117601933.1">
    <property type="nucleotide sequence ID" value="NZ_BHGK01000001.1"/>
</dbReference>
<dbReference type="Gene3D" id="3.90.1150.10">
    <property type="entry name" value="Aspartate Aminotransferase, domain 1"/>
    <property type="match status" value="2"/>
</dbReference>
<proteinExistence type="inferred from homology"/>
<feature type="domain" description="Aminotransferase class I/classII large" evidence="2">
    <location>
        <begin position="35"/>
        <end position="376"/>
    </location>
</feature>
<evidence type="ECO:0000259" key="2">
    <source>
        <dbReference type="Pfam" id="PF00155"/>
    </source>
</evidence>
<dbReference type="Pfam" id="PF00155">
    <property type="entry name" value="Aminotran_1_2"/>
    <property type="match status" value="1"/>
</dbReference>
<dbReference type="EC" id="2.6.1.-" evidence="1"/>